<dbReference type="AlphaFoldDB" id="R7U903"/>
<dbReference type="EMBL" id="AMQN01008735">
    <property type="status" value="NOT_ANNOTATED_CDS"/>
    <property type="molecule type" value="Genomic_DNA"/>
</dbReference>
<evidence type="ECO:0000313" key="3">
    <source>
        <dbReference type="EnsemblMetazoa" id="CapteP229112"/>
    </source>
</evidence>
<evidence type="ECO:0000313" key="2">
    <source>
        <dbReference type="EMBL" id="ELU02621.1"/>
    </source>
</evidence>
<keyword evidence="4" id="KW-1185">Reference proteome</keyword>
<reference evidence="3" key="3">
    <citation type="submission" date="2015-06" db="UniProtKB">
        <authorList>
            <consortium name="EnsemblMetazoa"/>
        </authorList>
    </citation>
    <scope>IDENTIFICATION</scope>
</reference>
<proteinExistence type="predicted"/>
<organism evidence="2">
    <name type="scientific">Capitella teleta</name>
    <name type="common">Polychaete worm</name>
    <dbReference type="NCBI Taxonomy" id="283909"/>
    <lineage>
        <taxon>Eukaryota</taxon>
        <taxon>Metazoa</taxon>
        <taxon>Spiralia</taxon>
        <taxon>Lophotrochozoa</taxon>
        <taxon>Annelida</taxon>
        <taxon>Polychaeta</taxon>
        <taxon>Sedentaria</taxon>
        <taxon>Scolecida</taxon>
        <taxon>Capitellidae</taxon>
        <taxon>Capitella</taxon>
    </lineage>
</organism>
<feature type="region of interest" description="Disordered" evidence="1">
    <location>
        <begin position="303"/>
        <end position="327"/>
    </location>
</feature>
<feature type="region of interest" description="Disordered" evidence="1">
    <location>
        <begin position="143"/>
        <end position="168"/>
    </location>
</feature>
<evidence type="ECO:0000256" key="1">
    <source>
        <dbReference type="SAM" id="MobiDB-lite"/>
    </source>
</evidence>
<dbReference type="Proteomes" id="UP000014760">
    <property type="component" value="Unassembled WGS sequence"/>
</dbReference>
<dbReference type="EMBL" id="KB303858">
    <property type="protein sequence ID" value="ELU02621.1"/>
    <property type="molecule type" value="Genomic_DNA"/>
</dbReference>
<reference evidence="2 4" key="2">
    <citation type="journal article" date="2013" name="Nature">
        <title>Insights into bilaterian evolution from three spiralian genomes.</title>
        <authorList>
            <person name="Simakov O."/>
            <person name="Marletaz F."/>
            <person name="Cho S.J."/>
            <person name="Edsinger-Gonzales E."/>
            <person name="Havlak P."/>
            <person name="Hellsten U."/>
            <person name="Kuo D.H."/>
            <person name="Larsson T."/>
            <person name="Lv J."/>
            <person name="Arendt D."/>
            <person name="Savage R."/>
            <person name="Osoegawa K."/>
            <person name="de Jong P."/>
            <person name="Grimwood J."/>
            <person name="Chapman J.A."/>
            <person name="Shapiro H."/>
            <person name="Aerts A."/>
            <person name="Otillar R.P."/>
            <person name="Terry A.Y."/>
            <person name="Boore J.L."/>
            <person name="Grigoriev I.V."/>
            <person name="Lindberg D.R."/>
            <person name="Seaver E.C."/>
            <person name="Weisblat D.A."/>
            <person name="Putnam N.H."/>
            <person name="Rokhsar D.S."/>
        </authorList>
    </citation>
    <scope>NUCLEOTIDE SEQUENCE</scope>
    <source>
        <strain evidence="2 4">I ESC-2004</strain>
    </source>
</reference>
<reference evidence="4" key="1">
    <citation type="submission" date="2012-12" db="EMBL/GenBank/DDBJ databases">
        <authorList>
            <person name="Hellsten U."/>
            <person name="Grimwood J."/>
            <person name="Chapman J.A."/>
            <person name="Shapiro H."/>
            <person name="Aerts A."/>
            <person name="Otillar R.P."/>
            <person name="Terry A.Y."/>
            <person name="Boore J.L."/>
            <person name="Simakov O."/>
            <person name="Marletaz F."/>
            <person name="Cho S.-J."/>
            <person name="Edsinger-Gonzales E."/>
            <person name="Havlak P."/>
            <person name="Kuo D.-H."/>
            <person name="Larsson T."/>
            <person name="Lv J."/>
            <person name="Arendt D."/>
            <person name="Savage R."/>
            <person name="Osoegawa K."/>
            <person name="de Jong P."/>
            <person name="Lindberg D.R."/>
            <person name="Seaver E.C."/>
            <person name="Weisblat D.A."/>
            <person name="Putnam N.H."/>
            <person name="Grigoriev I.V."/>
            <person name="Rokhsar D.S."/>
        </authorList>
    </citation>
    <scope>NUCLEOTIDE SEQUENCE</scope>
    <source>
        <strain evidence="4">I ESC-2004</strain>
    </source>
</reference>
<gene>
    <name evidence="2" type="ORF">CAPTEDRAFT_229112</name>
</gene>
<dbReference type="InterPro" id="IPR028001">
    <property type="entry name" value="SAXO5"/>
</dbReference>
<dbReference type="OrthoDB" id="6151791at2759"/>
<sequence length="498" mass="55862">MANSVLPPAGTSSLQLHKMPNAVCVVPDHQTGVDFLASSHFTISQDPTSTDQSMKSIFRKDYIPWKVEKPHASVPPNPSDVLLKDARYFNQRESETKNAYNYQFLEKPVLRDVSEQLRQTNFKMDKDPSFKCFSTSHNIDYTPKELSGNSGQKPNPMKSYIPQGDPDKALDPVSDYKDRFRGHDVCSNKVEKATGVIPGASTIQGDDRQRNFITSHVDAYRGNTLPKIDAVKKPTGTNIPLGDPVQVNDMTTVQQMSYQPYGADQMNPYNKAAVMGKLQETNYKQTDGRNKWSNYVSTMADSYRPVDGGPRQPITTQRNHSKIPVGDENQFRNMDRANMTSNRFHYGNPAPMVKPEIISGKDRRTESNVLFGKPELGSEYYETTTASTFQPVSAPYTYKRSDSNNTRSAVPLKYYGDQINGTTYMGDFPNPESGAMHINECAIDRLKNSHIKAPLGKQMEFSTEHLDQFTDKDGKGRLQVDAGRLQKSSVPLGTLYTY</sequence>
<dbReference type="HOGENOM" id="CLU_043594_0_0_1"/>
<dbReference type="EnsemblMetazoa" id="CapteT229112">
    <property type="protein sequence ID" value="CapteP229112"/>
    <property type="gene ID" value="CapteG229112"/>
</dbReference>
<protein>
    <submittedName>
        <fullName evidence="2 3">Uncharacterized protein</fullName>
    </submittedName>
</protein>
<dbReference type="PANTHER" id="PTHR34828">
    <property type="entry name" value="TESTIS-EXPRESSED PROTEIN 45"/>
    <property type="match status" value="1"/>
</dbReference>
<dbReference type="OMA" id="AAAHIHC"/>
<name>R7U903_CAPTE</name>
<dbReference type="Pfam" id="PF15373">
    <property type="entry name" value="SAXO5-like"/>
    <property type="match status" value="1"/>
</dbReference>
<accession>R7U903</accession>
<evidence type="ECO:0000313" key="4">
    <source>
        <dbReference type="Proteomes" id="UP000014760"/>
    </source>
</evidence>
<dbReference type="PANTHER" id="PTHR34828:SF1">
    <property type="entry name" value="TESTIS-EXPRESSED PROTEIN 45"/>
    <property type="match status" value="1"/>
</dbReference>